<organism evidence="1 2">
    <name type="scientific">Cercophora newfieldiana</name>
    <dbReference type="NCBI Taxonomy" id="92897"/>
    <lineage>
        <taxon>Eukaryota</taxon>
        <taxon>Fungi</taxon>
        <taxon>Dikarya</taxon>
        <taxon>Ascomycota</taxon>
        <taxon>Pezizomycotina</taxon>
        <taxon>Sordariomycetes</taxon>
        <taxon>Sordariomycetidae</taxon>
        <taxon>Sordariales</taxon>
        <taxon>Lasiosphaeriaceae</taxon>
        <taxon>Cercophora</taxon>
    </lineage>
</organism>
<reference evidence="1" key="1">
    <citation type="submission" date="2023-06" db="EMBL/GenBank/DDBJ databases">
        <title>Genome-scale phylogeny and comparative genomics of the fungal order Sordariales.</title>
        <authorList>
            <consortium name="Lawrence Berkeley National Laboratory"/>
            <person name="Hensen N."/>
            <person name="Bonometti L."/>
            <person name="Westerberg I."/>
            <person name="Brannstrom I.O."/>
            <person name="Guillou S."/>
            <person name="Cros-Aarteil S."/>
            <person name="Calhoun S."/>
            <person name="Haridas S."/>
            <person name="Kuo A."/>
            <person name="Mondo S."/>
            <person name="Pangilinan J."/>
            <person name="Riley R."/>
            <person name="Labutti K."/>
            <person name="Andreopoulos B."/>
            <person name="Lipzen A."/>
            <person name="Chen C."/>
            <person name="Yanf M."/>
            <person name="Daum C."/>
            <person name="Ng V."/>
            <person name="Clum A."/>
            <person name="Steindorff A."/>
            <person name="Ohm R."/>
            <person name="Martin F."/>
            <person name="Silar P."/>
            <person name="Natvig D."/>
            <person name="Lalanne C."/>
            <person name="Gautier V."/>
            <person name="Ament-Velasquez S.L."/>
            <person name="Kruys A."/>
            <person name="Hutchinson M.I."/>
            <person name="Powell A.J."/>
            <person name="Barry K."/>
            <person name="Miller A.N."/>
            <person name="Grigoriev I.V."/>
            <person name="Debuchy R."/>
            <person name="Gladieux P."/>
            <person name="Thoren M.H."/>
            <person name="Johannesson H."/>
        </authorList>
    </citation>
    <scope>NUCLEOTIDE SEQUENCE</scope>
    <source>
        <strain evidence="1">SMH2532-1</strain>
    </source>
</reference>
<sequence length="125" mass="13425">STPTTPPSPTFSYLGRFNATLDTPVAVGVGQFGDRNFFAITGGTFTGPVFNATILPYGGDWGLGDPTTGGFYVDARYQLQTADGANIYGESNGPQQDLTTIHTRVRFETGHKDYKWINKAVVVGI</sequence>
<dbReference type="AlphaFoldDB" id="A0AA39Y9B5"/>
<dbReference type="Pfam" id="PF11578">
    <property type="entry name" value="DUF3237"/>
    <property type="match status" value="1"/>
</dbReference>
<evidence type="ECO:0000313" key="1">
    <source>
        <dbReference type="EMBL" id="KAK0648099.1"/>
    </source>
</evidence>
<feature type="non-terminal residue" evidence="1">
    <location>
        <position position="125"/>
    </location>
</feature>
<comment type="caution">
    <text evidence="1">The sequence shown here is derived from an EMBL/GenBank/DDBJ whole genome shotgun (WGS) entry which is preliminary data.</text>
</comment>
<dbReference type="InterPro" id="IPR020915">
    <property type="entry name" value="UPF0311"/>
</dbReference>
<name>A0AA39Y9B5_9PEZI</name>
<dbReference type="EMBL" id="JAULSV010000003">
    <property type="protein sequence ID" value="KAK0648099.1"/>
    <property type="molecule type" value="Genomic_DNA"/>
</dbReference>
<keyword evidence="2" id="KW-1185">Reference proteome</keyword>
<evidence type="ECO:0000313" key="2">
    <source>
        <dbReference type="Proteomes" id="UP001174936"/>
    </source>
</evidence>
<feature type="non-terminal residue" evidence="1">
    <location>
        <position position="1"/>
    </location>
</feature>
<accession>A0AA39Y9B5</accession>
<dbReference type="PANTHER" id="PTHR37315">
    <property type="entry name" value="UPF0311 PROTEIN BLR7842"/>
    <property type="match status" value="1"/>
</dbReference>
<proteinExistence type="predicted"/>
<dbReference type="Proteomes" id="UP001174936">
    <property type="component" value="Unassembled WGS sequence"/>
</dbReference>
<dbReference type="Gene3D" id="2.40.160.20">
    <property type="match status" value="1"/>
</dbReference>
<gene>
    <name evidence="1" type="ORF">B0T16DRAFT_295101</name>
</gene>
<dbReference type="PANTHER" id="PTHR37315:SF1">
    <property type="entry name" value="UPF0311 PROTEIN BLR7842"/>
    <property type="match status" value="1"/>
</dbReference>
<protein>
    <submittedName>
        <fullName evidence="1">Uncharacterized protein</fullName>
    </submittedName>
</protein>